<comment type="caution">
    <text evidence="1">The sequence shown here is derived from an EMBL/GenBank/DDBJ whole genome shotgun (WGS) entry which is preliminary data.</text>
</comment>
<reference evidence="1 2" key="1">
    <citation type="submission" date="2017-07" db="EMBL/GenBank/DDBJ databases">
        <title>Phylogenetic study on the rhizospheric bacterium Ochrobactrum sp. A44.</title>
        <authorList>
            <person name="Krzyzanowska D.M."/>
            <person name="Ossowicki A."/>
            <person name="Rajewska M."/>
            <person name="Maciag T."/>
            <person name="Kaczynski Z."/>
            <person name="Czerwicka M."/>
            <person name="Jafra S."/>
        </authorList>
    </citation>
    <scope>NUCLEOTIDE SEQUENCE [LARGE SCALE GENOMIC DNA]</scope>
    <source>
        <strain evidence="1 2">OgA9a</strain>
    </source>
</reference>
<organism evidence="1 2">
    <name type="scientific">Brucella grignonensis</name>
    <dbReference type="NCBI Taxonomy" id="94627"/>
    <lineage>
        <taxon>Bacteria</taxon>
        <taxon>Pseudomonadati</taxon>
        <taxon>Pseudomonadota</taxon>
        <taxon>Alphaproteobacteria</taxon>
        <taxon>Hyphomicrobiales</taxon>
        <taxon>Brucellaceae</taxon>
        <taxon>Brucella/Ochrobactrum group</taxon>
        <taxon>Brucella</taxon>
    </lineage>
</organism>
<dbReference type="Proteomes" id="UP000216478">
    <property type="component" value="Unassembled WGS sequence"/>
</dbReference>
<name>A0A256EZG8_9HYPH</name>
<evidence type="ECO:0000313" key="2">
    <source>
        <dbReference type="Proteomes" id="UP000216478"/>
    </source>
</evidence>
<dbReference type="AlphaFoldDB" id="A0A256EZG8"/>
<proteinExistence type="predicted"/>
<dbReference type="EMBL" id="NNRL01000168">
    <property type="protein sequence ID" value="OYR07923.1"/>
    <property type="molecule type" value="Genomic_DNA"/>
</dbReference>
<protein>
    <submittedName>
        <fullName evidence="1">Uncharacterized protein</fullName>
    </submittedName>
</protein>
<evidence type="ECO:0000313" key="1">
    <source>
        <dbReference type="EMBL" id="OYR07923.1"/>
    </source>
</evidence>
<accession>A0A256EZG8</accession>
<gene>
    <name evidence="1" type="ORF">CEV33_3601</name>
</gene>
<sequence length="37" mass="4044">MRFSAADRQRSDAADNTVARRAGAMFPASFNWRGLAA</sequence>
<keyword evidence="2" id="KW-1185">Reference proteome</keyword>